<reference evidence="2 3" key="1">
    <citation type="submission" date="2023-11" db="EMBL/GenBank/DDBJ databases">
        <title>Halocaridina rubra genome assembly.</title>
        <authorList>
            <person name="Smith C."/>
        </authorList>
    </citation>
    <scope>NUCLEOTIDE SEQUENCE [LARGE SCALE GENOMIC DNA]</scope>
    <source>
        <strain evidence="2">EP-1</strain>
        <tissue evidence="2">Whole</tissue>
    </source>
</reference>
<organism evidence="2 3">
    <name type="scientific">Halocaridina rubra</name>
    <name type="common">Hawaiian red shrimp</name>
    <dbReference type="NCBI Taxonomy" id="373956"/>
    <lineage>
        <taxon>Eukaryota</taxon>
        <taxon>Metazoa</taxon>
        <taxon>Ecdysozoa</taxon>
        <taxon>Arthropoda</taxon>
        <taxon>Crustacea</taxon>
        <taxon>Multicrustacea</taxon>
        <taxon>Malacostraca</taxon>
        <taxon>Eumalacostraca</taxon>
        <taxon>Eucarida</taxon>
        <taxon>Decapoda</taxon>
        <taxon>Pleocyemata</taxon>
        <taxon>Caridea</taxon>
        <taxon>Atyoidea</taxon>
        <taxon>Atyidae</taxon>
        <taxon>Halocaridina</taxon>
    </lineage>
</organism>
<accession>A0AAN8XBZ4</accession>
<dbReference type="AlphaFoldDB" id="A0AAN8XBZ4"/>
<keyword evidence="1" id="KW-0175">Coiled coil</keyword>
<proteinExistence type="predicted"/>
<keyword evidence="3" id="KW-1185">Reference proteome</keyword>
<dbReference type="Proteomes" id="UP001381693">
    <property type="component" value="Unassembled WGS sequence"/>
</dbReference>
<feature type="coiled-coil region" evidence="1">
    <location>
        <begin position="189"/>
        <end position="314"/>
    </location>
</feature>
<gene>
    <name evidence="2" type="ORF">SK128_023328</name>
</gene>
<feature type="coiled-coil region" evidence="1">
    <location>
        <begin position="5"/>
        <end position="123"/>
    </location>
</feature>
<feature type="coiled-coil region" evidence="1">
    <location>
        <begin position="403"/>
        <end position="437"/>
    </location>
</feature>
<protein>
    <submittedName>
        <fullName evidence="2">Uncharacterized protein</fullName>
    </submittedName>
</protein>
<feature type="non-terminal residue" evidence="2">
    <location>
        <position position="581"/>
    </location>
</feature>
<feature type="coiled-coil region" evidence="1">
    <location>
        <begin position="470"/>
        <end position="570"/>
    </location>
</feature>
<evidence type="ECO:0000313" key="2">
    <source>
        <dbReference type="EMBL" id="KAK7081417.1"/>
    </source>
</evidence>
<comment type="caution">
    <text evidence="2">The sequence shown here is derived from an EMBL/GenBank/DDBJ whole genome shotgun (WGS) entry which is preliminary data.</text>
</comment>
<name>A0AAN8XBZ4_HALRR</name>
<evidence type="ECO:0000313" key="3">
    <source>
        <dbReference type="Proteomes" id="UP001381693"/>
    </source>
</evidence>
<sequence length="581" mass="67910">MRREIEQLQGQLQEAESRIGNLANLETEAAALRAEKSALELKLNTFTKKTDCETVVLKDERDALEERIKSLEEDNGTLQAEITLNNYERESIGQQLLAQYEIVEKKEAVIRVLEGEVEGLKETMREKFANHNPLKYSELTTEMNNLRSQIIFKDDRIDELAVVLDQINQVFVMEGFHPDRLPQHIKYVISTNEKKLQEQQHEIEDLTKTLQHERDQLSSERIRLESESSLRADKELEVTLLKEKLEKSEIEVFQLREKFENLMPEPQVNSAEFLKLKELYENLLDQKMEALVNLEQRDAELLELKQEAITLRDEVAKRKESLLILSQEKDTLINNHERFITHMQYKHQEMEEKMADQTKAYELDISEKGTHIISLQSQLTELQKDNTAVALYVNENHKLVTKEKMLQDENESFQQKVKKLEEERENLLKEREETSSGKDNFAHQLNSLTAERNQMIATITQKHQESVTYHAEIQRLMQVLSQTVQSSEEEKTLLSSKLSATEVALAERRTQMESLRKEVEDLKKVIDNLQQTMAKKTVQETEVLVLRKEIEGLQSQNSNVEQERDQLRIANAHFNTQYQDQ</sequence>
<dbReference type="EMBL" id="JAXCGZ010004957">
    <property type="protein sequence ID" value="KAK7081417.1"/>
    <property type="molecule type" value="Genomic_DNA"/>
</dbReference>
<evidence type="ECO:0000256" key="1">
    <source>
        <dbReference type="SAM" id="Coils"/>
    </source>
</evidence>